<organism evidence="1">
    <name type="scientific">Asterionellopsis glacialis</name>
    <dbReference type="NCBI Taxonomy" id="33640"/>
    <lineage>
        <taxon>Eukaryota</taxon>
        <taxon>Sar</taxon>
        <taxon>Stramenopiles</taxon>
        <taxon>Ochrophyta</taxon>
        <taxon>Bacillariophyta</taxon>
        <taxon>Fragilariophyceae</taxon>
        <taxon>Fragilariophycidae</taxon>
        <taxon>Fragilariales</taxon>
        <taxon>Fragilariaceae</taxon>
        <taxon>Asterionellopsis</taxon>
    </lineage>
</organism>
<dbReference type="AlphaFoldDB" id="A0A023HAI8"/>
<name>A0A023HAI8_9STRA</name>
<protein>
    <submittedName>
        <fullName evidence="1">Uncharacterized protein</fullName>
    </submittedName>
</protein>
<evidence type="ECO:0000313" key="1">
    <source>
        <dbReference type="EMBL" id="AGH28394.1"/>
    </source>
</evidence>
<dbReference type="RefSeq" id="YP_009028848.1">
    <property type="nucleotide sequence ID" value="NC_024080.1"/>
</dbReference>
<reference evidence="1" key="1">
    <citation type="journal article" date="2014" name="Genome Biol. Evol.">
        <title>Serial gene losses and foreign DNA underlie size and sequence variation in the plastid genomes of diatoms.</title>
        <authorList>
            <person name="Ruck E.C."/>
            <person name="Nakov T."/>
            <person name="Jansen R.K."/>
            <person name="Theriot E.C."/>
            <person name="Alverson A.J."/>
        </authorList>
    </citation>
    <scope>NUCLEOTIDE SEQUENCE</scope>
    <source>
        <strain evidence="1">Ccmp1717</strain>
    </source>
</reference>
<gene>
    <name evidence="1" type="primary">orf168</name>
</gene>
<dbReference type="EMBL" id="KC509520">
    <property type="protein sequence ID" value="AGH28394.1"/>
    <property type="molecule type" value="Genomic_DNA"/>
</dbReference>
<sequence length="168" mass="19729">MQYNKRKHLKLLKSSPKSESLRGRSLTDEEFVKFLDSRPIADENFFELREYSAMMISHLHWENREHYFELIEKLLNGPMHFLELRKKYQAINEAGESLAANLILLEPDGKSKGFDLLIGDLIMGFDLYCPDPSLRESNELSEEELRDIVQKIFIEMKEGYPENSKENV</sequence>
<dbReference type="GeneID" id="19739754"/>
<accession>A0A023HAI8</accession>
<geneLocation type="chloroplast" evidence="1"/>
<keyword evidence="1" id="KW-0934">Plastid</keyword>
<keyword evidence="1" id="KW-0150">Chloroplast</keyword>
<proteinExistence type="predicted"/>